<dbReference type="Pfam" id="PF18029">
    <property type="entry name" value="Glyoxalase_6"/>
    <property type="match status" value="1"/>
</dbReference>
<dbReference type="AlphaFoldDB" id="A0A964XN64"/>
<evidence type="ECO:0000259" key="1">
    <source>
        <dbReference type="Pfam" id="PF18029"/>
    </source>
</evidence>
<sequence>MTIGIDLTLDCADAQVLGAFWKTALGYVDEPPPAPFATRAEWLAHLGLPEGDAADGAWLCSPEGVGPRLSILRVPEPKTAKNRLHLDIRIPGHGTPAERWSRIRAEAERLVRAGGRVLAEVDEHHVIMADPEGNEFCVAAAPAARG</sequence>
<keyword evidence="3" id="KW-1185">Reference proteome</keyword>
<name>A0A964XN64_9ACTN</name>
<dbReference type="Proteomes" id="UP000598297">
    <property type="component" value="Unassembled WGS sequence"/>
</dbReference>
<dbReference type="EMBL" id="JAAAHS010000129">
    <property type="protein sequence ID" value="NBE53258.1"/>
    <property type="molecule type" value="Genomic_DNA"/>
</dbReference>
<dbReference type="PANTHER" id="PTHR35908:SF1">
    <property type="entry name" value="CONSERVED PROTEIN"/>
    <property type="match status" value="1"/>
</dbReference>
<dbReference type="OrthoDB" id="3212826at2"/>
<protein>
    <submittedName>
        <fullName evidence="2">VOC family protein</fullName>
    </submittedName>
</protein>
<dbReference type="InterPro" id="IPR041581">
    <property type="entry name" value="Glyoxalase_6"/>
</dbReference>
<dbReference type="SUPFAM" id="SSF54593">
    <property type="entry name" value="Glyoxalase/Bleomycin resistance protein/Dihydroxybiphenyl dioxygenase"/>
    <property type="match status" value="1"/>
</dbReference>
<dbReference type="PANTHER" id="PTHR35908">
    <property type="entry name" value="HYPOTHETICAL FUSION PROTEIN"/>
    <property type="match status" value="1"/>
</dbReference>
<feature type="domain" description="Glyoxalase-like" evidence="1">
    <location>
        <begin position="7"/>
        <end position="138"/>
    </location>
</feature>
<dbReference type="InterPro" id="IPR029068">
    <property type="entry name" value="Glyas_Bleomycin-R_OHBP_Dase"/>
</dbReference>
<dbReference type="RefSeq" id="WP_161698985.1">
    <property type="nucleotide sequence ID" value="NZ_JAAAHS010000129.1"/>
</dbReference>
<proteinExistence type="predicted"/>
<comment type="caution">
    <text evidence="2">The sequence shown here is derived from an EMBL/GenBank/DDBJ whole genome shotgun (WGS) entry which is preliminary data.</text>
</comment>
<dbReference type="Gene3D" id="3.10.180.10">
    <property type="entry name" value="2,3-Dihydroxybiphenyl 1,2-Dioxygenase, domain 1"/>
    <property type="match status" value="1"/>
</dbReference>
<organism evidence="2 3">
    <name type="scientific">Streptomyces boluensis</name>
    <dbReference type="NCBI Taxonomy" id="1775135"/>
    <lineage>
        <taxon>Bacteria</taxon>
        <taxon>Bacillati</taxon>
        <taxon>Actinomycetota</taxon>
        <taxon>Actinomycetes</taxon>
        <taxon>Kitasatosporales</taxon>
        <taxon>Streptomycetaceae</taxon>
        <taxon>Streptomyces</taxon>
    </lineage>
</organism>
<gene>
    <name evidence="2" type="ORF">GUY60_17895</name>
</gene>
<accession>A0A964XN64</accession>
<reference evidence="2" key="1">
    <citation type="submission" date="2020-01" db="EMBL/GenBank/DDBJ databases">
        <title>Whole-genome analyses of novel actinobacteria.</title>
        <authorList>
            <person name="Sahin N."/>
        </authorList>
    </citation>
    <scope>NUCLEOTIDE SEQUENCE</scope>
    <source>
        <strain evidence="2">YC537</strain>
    </source>
</reference>
<evidence type="ECO:0000313" key="3">
    <source>
        <dbReference type="Proteomes" id="UP000598297"/>
    </source>
</evidence>
<evidence type="ECO:0000313" key="2">
    <source>
        <dbReference type="EMBL" id="NBE53258.1"/>
    </source>
</evidence>